<dbReference type="InterPro" id="IPR013856">
    <property type="entry name" value="Peptidase_M4_domain"/>
</dbReference>
<evidence type="ECO:0000256" key="8">
    <source>
        <dbReference type="SAM" id="SignalP"/>
    </source>
</evidence>
<dbReference type="InterPro" id="IPR011096">
    <property type="entry name" value="FTP_domain"/>
</dbReference>
<dbReference type="Pfam" id="PF02839">
    <property type="entry name" value="CBM_5_12"/>
    <property type="match status" value="1"/>
</dbReference>
<dbReference type="InterPro" id="IPR027268">
    <property type="entry name" value="Peptidase_M4/M1_CTD_sf"/>
</dbReference>
<evidence type="ECO:0000256" key="2">
    <source>
        <dbReference type="ARBA" id="ARBA00022723"/>
    </source>
</evidence>
<keyword evidence="5" id="KW-0862">Zinc</keyword>
<dbReference type="AlphaFoldDB" id="A0A9W6IBS8"/>
<comment type="caution">
    <text evidence="10">The sequence shown here is derived from an EMBL/GenBank/DDBJ whole genome shotgun (WGS) entry which is preliminary data.</text>
</comment>
<dbReference type="Pfam" id="PF07504">
    <property type="entry name" value="FTP"/>
    <property type="match status" value="1"/>
</dbReference>
<keyword evidence="4" id="KW-0378">Hydrolase</keyword>
<dbReference type="GO" id="GO:0004222">
    <property type="term" value="F:metalloendopeptidase activity"/>
    <property type="evidence" value="ECO:0007669"/>
    <property type="project" value="InterPro"/>
</dbReference>
<proteinExistence type="predicted"/>
<dbReference type="InterPro" id="IPR036573">
    <property type="entry name" value="CBM_sf_5/12"/>
</dbReference>
<evidence type="ECO:0000256" key="6">
    <source>
        <dbReference type="ARBA" id="ARBA00023049"/>
    </source>
</evidence>
<dbReference type="Pfam" id="PF02868">
    <property type="entry name" value="Peptidase_M4_C"/>
    <property type="match status" value="1"/>
</dbReference>
<reference evidence="10" key="2">
    <citation type="submission" date="2023-01" db="EMBL/GenBank/DDBJ databases">
        <authorList>
            <person name="Sun Q."/>
            <person name="Evtushenko L."/>
        </authorList>
    </citation>
    <scope>NUCLEOTIDE SEQUENCE</scope>
    <source>
        <strain evidence="10">VKM Ac-2007</strain>
    </source>
</reference>
<evidence type="ECO:0000256" key="7">
    <source>
        <dbReference type="SAM" id="MobiDB-lite"/>
    </source>
</evidence>
<dbReference type="Pfam" id="PF01447">
    <property type="entry name" value="Peptidase_M4"/>
    <property type="match status" value="1"/>
</dbReference>
<accession>A0A9W6IBS8</accession>
<evidence type="ECO:0000256" key="3">
    <source>
        <dbReference type="ARBA" id="ARBA00022729"/>
    </source>
</evidence>
<gene>
    <name evidence="10" type="ORF">GCM10017600_82100</name>
</gene>
<dbReference type="InterPro" id="IPR050728">
    <property type="entry name" value="Zinc_Metalloprotease_M4"/>
</dbReference>
<feature type="domain" description="Chitin-binding type-3" evidence="9">
    <location>
        <begin position="638"/>
        <end position="684"/>
    </location>
</feature>
<dbReference type="SUPFAM" id="SSF55486">
    <property type="entry name" value="Metalloproteases ('zincins'), catalytic domain"/>
    <property type="match status" value="1"/>
</dbReference>
<keyword evidence="6 10" id="KW-0482">Metalloprotease</keyword>
<dbReference type="CDD" id="cd09597">
    <property type="entry name" value="M4_TLP"/>
    <property type="match status" value="1"/>
</dbReference>
<dbReference type="PANTHER" id="PTHR33794">
    <property type="entry name" value="BACILLOLYSIN"/>
    <property type="match status" value="1"/>
</dbReference>
<dbReference type="GO" id="GO:0005975">
    <property type="term" value="P:carbohydrate metabolic process"/>
    <property type="evidence" value="ECO:0007669"/>
    <property type="project" value="InterPro"/>
</dbReference>
<dbReference type="GO" id="GO:0046872">
    <property type="term" value="F:metal ion binding"/>
    <property type="evidence" value="ECO:0007669"/>
    <property type="project" value="UniProtKB-KW"/>
</dbReference>
<evidence type="ECO:0000256" key="1">
    <source>
        <dbReference type="ARBA" id="ARBA00022670"/>
    </source>
</evidence>
<dbReference type="Gene3D" id="2.10.10.20">
    <property type="entry name" value="Carbohydrate-binding module superfamily 5/12"/>
    <property type="match status" value="1"/>
</dbReference>
<dbReference type="InterPro" id="IPR003610">
    <property type="entry name" value="CBM5/12"/>
</dbReference>
<organism evidence="10 11">
    <name type="scientific">Streptosporangium carneum</name>
    <dbReference type="NCBI Taxonomy" id="47481"/>
    <lineage>
        <taxon>Bacteria</taxon>
        <taxon>Bacillati</taxon>
        <taxon>Actinomycetota</taxon>
        <taxon>Actinomycetes</taxon>
        <taxon>Streptosporangiales</taxon>
        <taxon>Streptosporangiaceae</taxon>
        <taxon>Streptosporangium</taxon>
    </lineage>
</organism>
<keyword evidence="11" id="KW-1185">Reference proteome</keyword>
<evidence type="ECO:0000256" key="4">
    <source>
        <dbReference type="ARBA" id="ARBA00022801"/>
    </source>
</evidence>
<evidence type="ECO:0000313" key="10">
    <source>
        <dbReference type="EMBL" id="GLK14798.1"/>
    </source>
</evidence>
<sequence length="690" mass="72296">MALLAAGALAVGVLHAAPPASAAPTRLAAVTAPPSSQGTEAAPPALHAPPDDRARSRALDTAGRVLTDRAAALRAGAGDTFERPTVAFGPRGLQYLTYKRLHRGLPVFGGDVIVATDRGGTAVTAVTTGQRRGLDGVETTPTVTAERARDIARGLLTSVTGQTAPRLTVHAAGARPRLTWETVVSGSSKDGAANLHVYVDARDGSIADRWDDVRHGVGHSYYNGDPVHIDTSGSPGAHTLVDPKRPGLRCSRVDNVPIDGADDEWGNASPTDMETSCVDALFAAQREWDMVREWLGRDGFDGNGNGFPILVGNRQPNATWSGSEVEIGRNTSGTKLIGSLDVVGHEFGHAIFQFTGGPRGGDPEAYTLDESTGDIFGTLTEHYVNHPAAIDEPDYLLGEKVDFFGPGPLRNMYDPAALGGTPCYSEPFPSGDTYAAAGVQNHWFYLLAEGSAPAGKPASPVCAGEGVTGVGLRKAAEIFMSGLHLKTAPWTYVKARQATVQSALALYPGCEEVRRVKAAWDAVTVPATPGEPDCVPNDFSVRLASPDSTVEAGRTATTVLTTTTTSGQRQQVSLSFTGAPSGATVTAQPPVVETDGSSTITLSTSATTPPGVYSITVTATGSVVRSAAYTVTVTPPAVPAWKPYTSYKAGDQVTYKGATYRCRIRHLSLPGWEPPRTPALWTKVRAGRPS</sequence>
<dbReference type="SMART" id="SM00495">
    <property type="entry name" value="ChtBD3"/>
    <property type="match status" value="1"/>
</dbReference>
<keyword evidence="2" id="KW-0479">Metal-binding</keyword>
<name>A0A9W6IBS8_9ACTN</name>
<dbReference type="EMBL" id="BSEV01000037">
    <property type="protein sequence ID" value="GLK14798.1"/>
    <property type="molecule type" value="Genomic_DNA"/>
</dbReference>
<evidence type="ECO:0000313" key="11">
    <source>
        <dbReference type="Proteomes" id="UP001143474"/>
    </source>
</evidence>
<evidence type="ECO:0000259" key="9">
    <source>
        <dbReference type="SMART" id="SM00495"/>
    </source>
</evidence>
<feature type="chain" id="PRO_5040818929" evidence="8">
    <location>
        <begin position="23"/>
        <end position="690"/>
    </location>
</feature>
<dbReference type="Gene3D" id="1.10.390.10">
    <property type="entry name" value="Neutral Protease Domain 2"/>
    <property type="match status" value="1"/>
</dbReference>
<dbReference type="GO" id="GO:0006508">
    <property type="term" value="P:proteolysis"/>
    <property type="evidence" value="ECO:0007669"/>
    <property type="project" value="UniProtKB-KW"/>
</dbReference>
<feature type="signal peptide" evidence="8">
    <location>
        <begin position="1"/>
        <end position="22"/>
    </location>
</feature>
<protein>
    <submittedName>
        <fullName evidence="10">Zinc metalloprotease</fullName>
    </submittedName>
</protein>
<dbReference type="GO" id="GO:0005576">
    <property type="term" value="C:extracellular region"/>
    <property type="evidence" value="ECO:0007669"/>
    <property type="project" value="InterPro"/>
</dbReference>
<dbReference type="GO" id="GO:0004553">
    <property type="term" value="F:hydrolase activity, hydrolyzing O-glycosyl compounds"/>
    <property type="evidence" value="ECO:0007669"/>
    <property type="project" value="InterPro"/>
</dbReference>
<dbReference type="InterPro" id="IPR001570">
    <property type="entry name" value="Peptidase_M4_C_domain"/>
</dbReference>
<dbReference type="GO" id="GO:0030246">
    <property type="term" value="F:carbohydrate binding"/>
    <property type="evidence" value="ECO:0007669"/>
    <property type="project" value="InterPro"/>
</dbReference>
<reference evidence="10" key="1">
    <citation type="journal article" date="2014" name="Int. J. Syst. Evol. Microbiol.">
        <title>Complete genome sequence of Corynebacterium casei LMG S-19264T (=DSM 44701T), isolated from a smear-ripened cheese.</title>
        <authorList>
            <consortium name="US DOE Joint Genome Institute (JGI-PGF)"/>
            <person name="Walter F."/>
            <person name="Albersmeier A."/>
            <person name="Kalinowski J."/>
            <person name="Ruckert C."/>
        </authorList>
    </citation>
    <scope>NUCLEOTIDE SEQUENCE</scope>
    <source>
        <strain evidence="10">VKM Ac-2007</strain>
    </source>
</reference>
<dbReference type="PANTHER" id="PTHR33794:SF1">
    <property type="entry name" value="BACILLOLYSIN"/>
    <property type="match status" value="1"/>
</dbReference>
<dbReference type="SUPFAM" id="SSF51055">
    <property type="entry name" value="Carbohydrate binding domain"/>
    <property type="match status" value="1"/>
</dbReference>
<keyword evidence="1" id="KW-0645">Protease</keyword>
<dbReference type="CDD" id="cd12214">
    <property type="entry name" value="ChiA1_BD"/>
    <property type="match status" value="1"/>
</dbReference>
<evidence type="ECO:0000256" key="5">
    <source>
        <dbReference type="ARBA" id="ARBA00022833"/>
    </source>
</evidence>
<feature type="region of interest" description="Disordered" evidence="7">
    <location>
        <begin position="31"/>
        <end position="53"/>
    </location>
</feature>
<keyword evidence="3 8" id="KW-0732">Signal</keyword>
<dbReference type="Proteomes" id="UP001143474">
    <property type="component" value="Unassembled WGS sequence"/>
</dbReference>
<dbReference type="Gene3D" id="3.10.170.10">
    <property type="match status" value="1"/>
</dbReference>